<dbReference type="Pfam" id="PF17418">
    <property type="entry name" value="SdpA"/>
    <property type="match status" value="1"/>
</dbReference>
<organism evidence="3 5">
    <name type="scientific">Stigmatella aurantiaca (strain DW4/3-1)</name>
    <dbReference type="NCBI Taxonomy" id="378806"/>
    <lineage>
        <taxon>Bacteria</taxon>
        <taxon>Pseudomonadati</taxon>
        <taxon>Myxococcota</taxon>
        <taxon>Myxococcia</taxon>
        <taxon>Myxococcales</taxon>
        <taxon>Cystobacterineae</taxon>
        <taxon>Archangiaceae</taxon>
        <taxon>Stigmatella</taxon>
    </lineage>
</organism>
<dbReference type="AlphaFoldDB" id="Q08ZN0"/>
<gene>
    <name evidence="2" type="ordered locus">STAUR_0421</name>
    <name evidence="3" type="ORF">STIAU_1790</name>
</gene>
<protein>
    <submittedName>
        <fullName evidence="2">Conserved uncharacterized protein</fullName>
    </submittedName>
</protein>
<dbReference type="OrthoDB" id="799068at2"/>
<evidence type="ECO:0000256" key="1">
    <source>
        <dbReference type="SAM" id="Phobius"/>
    </source>
</evidence>
<dbReference type="KEGG" id="sur:STAUR_0421"/>
<keyword evidence="1" id="KW-0472">Membrane</keyword>
<evidence type="ECO:0000313" key="2">
    <source>
        <dbReference type="EMBL" id="ADO68230.1"/>
    </source>
</evidence>
<dbReference type="HOGENOM" id="CLU_097066_0_0_7"/>
<dbReference type="EMBL" id="AAMD01000068">
    <property type="protein sequence ID" value="EAU65961.1"/>
    <property type="molecule type" value="Genomic_DNA"/>
</dbReference>
<evidence type="ECO:0000313" key="3">
    <source>
        <dbReference type="EMBL" id="EAU65961.1"/>
    </source>
</evidence>
<feature type="transmembrane region" description="Helical" evidence="1">
    <location>
        <begin position="35"/>
        <end position="54"/>
    </location>
</feature>
<dbReference type="STRING" id="378806.STAUR_0421"/>
<keyword evidence="1" id="KW-1133">Transmembrane helix</keyword>
<dbReference type="InterPro" id="IPR023902">
    <property type="entry name" value="Sporulation_SdpA"/>
</dbReference>
<dbReference type="Proteomes" id="UP000001351">
    <property type="component" value="Chromosome"/>
</dbReference>
<keyword evidence="1" id="KW-0812">Transmembrane</keyword>
<proteinExistence type="predicted"/>
<reference evidence="2 4" key="2">
    <citation type="journal article" date="2011" name="Mol. Biol. Evol.">
        <title>Comparative genomic analysis of fruiting body formation in Myxococcales.</title>
        <authorList>
            <person name="Huntley S."/>
            <person name="Hamann N."/>
            <person name="Wegener-Feldbrugge S."/>
            <person name="Treuner-Lange A."/>
            <person name="Kube M."/>
            <person name="Reinhardt R."/>
            <person name="Klages S."/>
            <person name="Muller R."/>
            <person name="Ronning C.M."/>
            <person name="Nierman W.C."/>
            <person name="Sogaard-Andersen L."/>
        </authorList>
    </citation>
    <scope>NUCLEOTIDE SEQUENCE [LARGE SCALE GENOMIC DNA]</scope>
    <source>
        <strain evidence="2 4">DW4/3-1</strain>
    </source>
</reference>
<evidence type="ECO:0000313" key="5">
    <source>
        <dbReference type="Proteomes" id="UP000032702"/>
    </source>
</evidence>
<evidence type="ECO:0000313" key="4">
    <source>
        <dbReference type="Proteomes" id="UP000001351"/>
    </source>
</evidence>
<dbReference type="PATRIC" id="fig|378806.16.peg.5036"/>
<dbReference type="Proteomes" id="UP000032702">
    <property type="component" value="Unassembled WGS sequence"/>
</dbReference>
<dbReference type="eggNOG" id="ENOG503348B">
    <property type="taxonomic scope" value="Bacteria"/>
</dbReference>
<accession>Q08ZN0</accession>
<sequence length="211" mass="23333">MLCVGGCPLPLPRLADMPVTDTPSPAPRSAGPRRLGLLALGLIIGWSTVAAYALHAALPYNPIKLPFEDQFDIRLVLPEGWAFFTRDPRDERMLPYVRGADAQWSSASHTPNFQPRNFFGIDRAGRAQGVEMGLLMDAARKAERQACEEEPSVCLERAPVAQKLSNASPHPTLCGQVGFVFQKAVPWAWSRSNREKKIIMPSKVLRLDIEC</sequence>
<keyword evidence="4" id="KW-1185">Reference proteome</keyword>
<dbReference type="NCBIfam" id="TIGR04034">
    <property type="entry name" value="export_SdpA"/>
    <property type="match status" value="1"/>
</dbReference>
<name>Q08ZN0_STIAD</name>
<dbReference type="EMBL" id="CP002271">
    <property type="protein sequence ID" value="ADO68230.1"/>
    <property type="molecule type" value="Genomic_DNA"/>
</dbReference>
<reference evidence="3 5" key="1">
    <citation type="submission" date="2006-04" db="EMBL/GenBank/DDBJ databases">
        <authorList>
            <person name="Nierman W.C."/>
        </authorList>
    </citation>
    <scope>NUCLEOTIDE SEQUENCE [LARGE SCALE GENOMIC DNA]</scope>
    <source>
        <strain evidence="3 5">DW4/3-1</strain>
    </source>
</reference>